<dbReference type="EC" id="5.2.1.8" evidence="2 11"/>
<dbReference type="AlphaFoldDB" id="A0A8C9TUM3"/>
<dbReference type="InterPro" id="IPR001179">
    <property type="entry name" value="PPIase_FKBP_dom"/>
</dbReference>
<evidence type="ECO:0000259" key="14">
    <source>
        <dbReference type="PROSITE" id="PS50222"/>
    </source>
</evidence>
<feature type="domain" description="EF-hand" evidence="14">
    <location>
        <begin position="180"/>
        <end position="213"/>
    </location>
</feature>
<keyword evidence="3" id="KW-0479">Metal-binding</keyword>
<name>A0A8C9TUM3_SCLFO</name>
<keyword evidence="7" id="KW-0106">Calcium</keyword>
<evidence type="ECO:0000256" key="10">
    <source>
        <dbReference type="ARBA" id="ARBA00023235"/>
    </source>
</evidence>
<dbReference type="GO" id="GO:0005783">
    <property type="term" value="C:endoplasmic reticulum"/>
    <property type="evidence" value="ECO:0007669"/>
    <property type="project" value="UniProtKB-ARBA"/>
</dbReference>
<dbReference type="GO" id="GO:0003755">
    <property type="term" value="F:peptidyl-prolyl cis-trans isomerase activity"/>
    <property type="evidence" value="ECO:0007669"/>
    <property type="project" value="UniProtKB-KW"/>
</dbReference>
<dbReference type="PROSITE" id="PS50222">
    <property type="entry name" value="EF_HAND_2"/>
    <property type="match status" value="2"/>
</dbReference>
<dbReference type="InterPro" id="IPR046357">
    <property type="entry name" value="PPIase_dom_sf"/>
</dbReference>
<dbReference type="Pfam" id="PF13499">
    <property type="entry name" value="EF-hand_7"/>
    <property type="match status" value="1"/>
</dbReference>
<protein>
    <recommendedName>
        <fullName evidence="2 11">peptidylprolyl isomerase</fullName>
        <ecNumber evidence="2 11">5.2.1.8</ecNumber>
    </recommendedName>
</protein>
<evidence type="ECO:0000259" key="13">
    <source>
        <dbReference type="PROSITE" id="PS50059"/>
    </source>
</evidence>
<dbReference type="PANTHER" id="PTHR46222">
    <property type="entry name" value="PEPTIDYL-PROLYL CIS-TRANS ISOMERASE FKBP7/14"/>
    <property type="match status" value="1"/>
</dbReference>
<dbReference type="PROSITE" id="PS00018">
    <property type="entry name" value="EF_HAND_1"/>
    <property type="match status" value="2"/>
</dbReference>
<dbReference type="InterPro" id="IPR018247">
    <property type="entry name" value="EF_Hand_1_Ca_BS"/>
</dbReference>
<reference evidence="15" key="2">
    <citation type="submission" date="2025-08" db="UniProtKB">
        <authorList>
            <consortium name="Ensembl"/>
        </authorList>
    </citation>
    <scope>IDENTIFICATION</scope>
</reference>
<dbReference type="Gene3D" id="3.10.50.40">
    <property type="match status" value="1"/>
</dbReference>
<keyword evidence="5" id="KW-0677">Repeat</keyword>
<dbReference type="FunFam" id="3.10.50.40:FF:000006">
    <property type="entry name" value="Peptidyl-prolyl cis-trans isomerase"/>
    <property type="match status" value="1"/>
</dbReference>
<dbReference type="InterPro" id="IPR052273">
    <property type="entry name" value="PPIase_FKBP"/>
</dbReference>
<evidence type="ECO:0000256" key="12">
    <source>
        <dbReference type="SAM" id="SignalP"/>
    </source>
</evidence>
<feature type="chain" id="PRO_5034568389" description="peptidylprolyl isomerase" evidence="12">
    <location>
        <begin position="19"/>
        <end position="213"/>
    </location>
</feature>
<keyword evidence="8 11" id="KW-0697">Rotamase</keyword>
<keyword evidence="4 12" id="KW-0732">Signal</keyword>
<dbReference type="Proteomes" id="UP000694397">
    <property type="component" value="Chromosome 12"/>
</dbReference>
<feature type="domain" description="EF-hand" evidence="14">
    <location>
        <begin position="136"/>
        <end position="171"/>
    </location>
</feature>
<accession>A0A8C9TUM3</accession>
<dbReference type="InterPro" id="IPR002048">
    <property type="entry name" value="EF_hand_dom"/>
</dbReference>
<evidence type="ECO:0000256" key="6">
    <source>
        <dbReference type="ARBA" id="ARBA00022824"/>
    </source>
</evidence>
<reference evidence="15 16" key="1">
    <citation type="submission" date="2019-04" db="EMBL/GenBank/DDBJ databases">
        <authorList>
            <consortium name="Wellcome Sanger Institute Data Sharing"/>
        </authorList>
    </citation>
    <scope>NUCLEOTIDE SEQUENCE [LARGE SCALE GENOMIC DNA]</scope>
</reference>
<dbReference type="InterPro" id="IPR011992">
    <property type="entry name" value="EF-hand-dom_pair"/>
</dbReference>
<feature type="domain" description="PPIase FKBP-type" evidence="13">
    <location>
        <begin position="48"/>
        <end position="136"/>
    </location>
</feature>
<gene>
    <name evidence="15" type="primary">FKBP7</name>
    <name evidence="15" type="synonym">fkbp7</name>
</gene>
<feature type="signal peptide" evidence="12">
    <location>
        <begin position="1"/>
        <end position="18"/>
    </location>
</feature>
<organism evidence="15 16">
    <name type="scientific">Scleropages formosus</name>
    <name type="common">Asian bonytongue</name>
    <name type="synonym">Osteoglossum formosum</name>
    <dbReference type="NCBI Taxonomy" id="113540"/>
    <lineage>
        <taxon>Eukaryota</taxon>
        <taxon>Metazoa</taxon>
        <taxon>Chordata</taxon>
        <taxon>Craniata</taxon>
        <taxon>Vertebrata</taxon>
        <taxon>Euteleostomi</taxon>
        <taxon>Actinopterygii</taxon>
        <taxon>Neopterygii</taxon>
        <taxon>Teleostei</taxon>
        <taxon>Osteoglossocephala</taxon>
        <taxon>Osteoglossomorpha</taxon>
        <taxon>Osteoglossiformes</taxon>
        <taxon>Osteoglossidae</taxon>
        <taxon>Scleropages</taxon>
    </lineage>
</organism>
<evidence type="ECO:0000256" key="8">
    <source>
        <dbReference type="ARBA" id="ARBA00023110"/>
    </source>
</evidence>
<evidence type="ECO:0000256" key="9">
    <source>
        <dbReference type="ARBA" id="ARBA00023180"/>
    </source>
</evidence>
<dbReference type="GeneTree" id="ENSGT00940000159964"/>
<dbReference type="PROSITE" id="PS50059">
    <property type="entry name" value="FKBP_PPIASE"/>
    <property type="match status" value="1"/>
</dbReference>
<keyword evidence="16" id="KW-1185">Reference proteome</keyword>
<evidence type="ECO:0000256" key="7">
    <source>
        <dbReference type="ARBA" id="ARBA00022837"/>
    </source>
</evidence>
<dbReference type="SUPFAM" id="SSF54534">
    <property type="entry name" value="FKBP-like"/>
    <property type="match status" value="1"/>
</dbReference>
<evidence type="ECO:0000256" key="5">
    <source>
        <dbReference type="ARBA" id="ARBA00022737"/>
    </source>
</evidence>
<keyword evidence="10 11" id="KW-0413">Isomerase</keyword>
<dbReference type="PANTHER" id="PTHR46222:SF2">
    <property type="entry name" value="PEPTIDYL-PROLYL CIS-TRANS ISOMERASE FKBP7"/>
    <property type="match status" value="1"/>
</dbReference>
<reference evidence="15" key="3">
    <citation type="submission" date="2025-09" db="UniProtKB">
        <authorList>
            <consortium name="Ensembl"/>
        </authorList>
    </citation>
    <scope>IDENTIFICATION</scope>
</reference>
<evidence type="ECO:0000256" key="4">
    <source>
        <dbReference type="ARBA" id="ARBA00022729"/>
    </source>
</evidence>
<dbReference type="GO" id="GO:0005509">
    <property type="term" value="F:calcium ion binding"/>
    <property type="evidence" value="ECO:0007669"/>
    <property type="project" value="InterPro"/>
</dbReference>
<dbReference type="Ensembl" id="ENSSFOT00015047332.1">
    <property type="protein sequence ID" value="ENSSFOP00015052679.1"/>
    <property type="gene ID" value="ENSSFOG00015027461.1"/>
</dbReference>
<dbReference type="SMART" id="SM00054">
    <property type="entry name" value="EFh"/>
    <property type="match status" value="2"/>
</dbReference>
<evidence type="ECO:0000256" key="2">
    <source>
        <dbReference type="ARBA" id="ARBA00013194"/>
    </source>
</evidence>
<comment type="catalytic activity">
    <reaction evidence="1 11">
        <text>[protein]-peptidylproline (omega=180) = [protein]-peptidylproline (omega=0)</text>
        <dbReference type="Rhea" id="RHEA:16237"/>
        <dbReference type="Rhea" id="RHEA-COMP:10747"/>
        <dbReference type="Rhea" id="RHEA-COMP:10748"/>
        <dbReference type="ChEBI" id="CHEBI:83833"/>
        <dbReference type="ChEBI" id="CHEBI:83834"/>
        <dbReference type="EC" id="5.2.1.8"/>
    </reaction>
</comment>
<evidence type="ECO:0000256" key="3">
    <source>
        <dbReference type="ARBA" id="ARBA00022723"/>
    </source>
</evidence>
<dbReference type="Pfam" id="PF00254">
    <property type="entry name" value="FKBP_C"/>
    <property type="match status" value="1"/>
</dbReference>
<dbReference type="CDD" id="cd00051">
    <property type="entry name" value="EFh"/>
    <property type="match status" value="1"/>
</dbReference>
<dbReference type="Gene3D" id="1.10.238.10">
    <property type="entry name" value="EF-hand"/>
    <property type="match status" value="1"/>
</dbReference>
<evidence type="ECO:0000256" key="1">
    <source>
        <dbReference type="ARBA" id="ARBA00000971"/>
    </source>
</evidence>
<evidence type="ECO:0000256" key="11">
    <source>
        <dbReference type="PROSITE-ProRule" id="PRU00277"/>
    </source>
</evidence>
<dbReference type="SUPFAM" id="SSF47473">
    <property type="entry name" value="EF-hand"/>
    <property type="match status" value="1"/>
</dbReference>
<keyword evidence="6" id="KW-0256">Endoplasmic reticulum</keyword>
<keyword evidence="9" id="KW-0325">Glycoprotein</keyword>
<evidence type="ECO:0000313" key="16">
    <source>
        <dbReference type="Proteomes" id="UP000694397"/>
    </source>
</evidence>
<evidence type="ECO:0000313" key="15">
    <source>
        <dbReference type="Ensembl" id="ENSSFOP00015052679.1"/>
    </source>
</evidence>
<proteinExistence type="predicted"/>
<sequence>MEARVLALLMMLSAWSLAAESTATQHADDLKVEVLFSPHECPRKSKKGDLVNAHYDGYLQDGSQFYCSRSDRSGHPQWFVLGVGQVIRGLDEGMKDMCPGERRRITVPPELGFGAQGKGVPPNATLVFEVEVFSVSRGPRSMEAFKEMDLDADRSLTPSELRRYLKAEYEKGGKRKEESFYDGIIDDVLRKSDRDGDGTISAAEYNVYEHDEL</sequence>